<dbReference type="AlphaFoldDB" id="A0A803QRV5"/>
<organism evidence="1 2">
    <name type="scientific">Cannabis sativa</name>
    <name type="common">Hemp</name>
    <name type="synonym">Marijuana</name>
    <dbReference type="NCBI Taxonomy" id="3483"/>
    <lineage>
        <taxon>Eukaryota</taxon>
        <taxon>Viridiplantae</taxon>
        <taxon>Streptophyta</taxon>
        <taxon>Embryophyta</taxon>
        <taxon>Tracheophyta</taxon>
        <taxon>Spermatophyta</taxon>
        <taxon>Magnoliopsida</taxon>
        <taxon>eudicotyledons</taxon>
        <taxon>Gunneridae</taxon>
        <taxon>Pentapetalae</taxon>
        <taxon>rosids</taxon>
        <taxon>fabids</taxon>
        <taxon>Rosales</taxon>
        <taxon>Cannabaceae</taxon>
        <taxon>Cannabis</taxon>
    </lineage>
</organism>
<dbReference type="Gramene" id="evm.model.ctgX2.21">
    <property type="protein sequence ID" value="cds.evm.model.ctgX2.21"/>
    <property type="gene ID" value="evm.TU.ctgX2.21"/>
</dbReference>
<protein>
    <submittedName>
        <fullName evidence="1">Uncharacterized protein</fullName>
    </submittedName>
</protein>
<proteinExistence type="predicted"/>
<evidence type="ECO:0000313" key="2">
    <source>
        <dbReference type="Proteomes" id="UP000596661"/>
    </source>
</evidence>
<accession>A0A803QRV5</accession>
<reference evidence="1" key="1">
    <citation type="submission" date="2021-03" db="UniProtKB">
        <authorList>
            <consortium name="EnsemblPlants"/>
        </authorList>
    </citation>
    <scope>IDENTIFICATION</scope>
</reference>
<sequence length="50" mass="5660">VLYLDRPTQCIPSPITESRVEIWIASATLECSSEFSPKSLLEFGFEIEAR</sequence>
<name>A0A803QRV5_CANSA</name>
<keyword evidence="2" id="KW-1185">Reference proteome</keyword>
<evidence type="ECO:0000313" key="1">
    <source>
        <dbReference type="EnsemblPlants" id="cds.evm.model.ctgX2.21"/>
    </source>
</evidence>
<dbReference type="Proteomes" id="UP000596661">
    <property type="component" value="Unassembled WGS sequence"/>
</dbReference>
<dbReference type="EnsemblPlants" id="evm.model.ctgX2.21">
    <property type="protein sequence ID" value="cds.evm.model.ctgX2.21"/>
    <property type="gene ID" value="evm.TU.ctgX2.21"/>
</dbReference>